<dbReference type="RefSeq" id="WP_042229759.1">
    <property type="nucleotide sequence ID" value="NZ_CP026520.1"/>
</dbReference>
<accession>A0A410WSG6</accession>
<sequence>MDKKIVGVFDTEREAIQAIDGLKQQGFHADDISVIAKDKQDSADILDETGTKAPEGVATGAATGGILGGVTGLLAGIGTLAIPGVGPFIAAGPIAATLTGAAVGAGAGGLVGGLVGMGIPEDEAQQYDNYVNDGKILVLVDSDAERDAHVYDTFRTNRSLNASTYDDQVFRDTDTPAYDVNSGLPYNAPNDDIDRSRRL</sequence>
<evidence type="ECO:0000313" key="5">
    <source>
        <dbReference type="Proteomes" id="UP000288943"/>
    </source>
</evidence>
<dbReference type="EMBL" id="CP026520">
    <property type="protein sequence ID" value="QAV17227.1"/>
    <property type="molecule type" value="Genomic_DNA"/>
</dbReference>
<evidence type="ECO:0000259" key="2">
    <source>
        <dbReference type="Pfam" id="PF11181"/>
    </source>
</evidence>
<proteinExistence type="predicted"/>
<name>A0A410WSG6_9BACL</name>
<dbReference type="Pfam" id="PF11181">
    <property type="entry name" value="YflT"/>
    <property type="match status" value="1"/>
</dbReference>
<evidence type="ECO:0000313" key="3">
    <source>
        <dbReference type="EMBL" id="MCY9595454.1"/>
    </source>
</evidence>
<organism evidence="4 5">
    <name type="scientific">Paenibacillus chitinolyticus</name>
    <dbReference type="NCBI Taxonomy" id="79263"/>
    <lineage>
        <taxon>Bacteria</taxon>
        <taxon>Bacillati</taxon>
        <taxon>Bacillota</taxon>
        <taxon>Bacilli</taxon>
        <taxon>Bacillales</taxon>
        <taxon>Paenibacillaceae</taxon>
        <taxon>Paenibacillus</taxon>
    </lineage>
</organism>
<evidence type="ECO:0000313" key="4">
    <source>
        <dbReference type="EMBL" id="QAV17227.1"/>
    </source>
</evidence>
<dbReference type="InterPro" id="IPR052948">
    <property type="entry name" value="Low_temp-induced_all0457"/>
</dbReference>
<dbReference type="EMBL" id="JAMDMJ010000008">
    <property type="protein sequence ID" value="MCY9595454.1"/>
    <property type="molecule type" value="Genomic_DNA"/>
</dbReference>
<feature type="domain" description="General stress protein 17M-like" evidence="2">
    <location>
        <begin position="5"/>
        <end position="74"/>
    </location>
</feature>
<dbReference type="KEGG" id="pchi:PC41400_05935"/>
<evidence type="ECO:0000313" key="6">
    <source>
        <dbReference type="Proteomes" id="UP001527202"/>
    </source>
</evidence>
<protein>
    <submittedName>
        <fullName evidence="3">General stress protein</fullName>
    </submittedName>
    <submittedName>
        <fullName evidence="4">Low temperature-induced protein</fullName>
    </submittedName>
</protein>
<dbReference type="GeneID" id="95374356"/>
<evidence type="ECO:0000256" key="1">
    <source>
        <dbReference type="SAM" id="MobiDB-lite"/>
    </source>
</evidence>
<feature type="region of interest" description="Disordered" evidence="1">
    <location>
        <begin position="174"/>
        <end position="199"/>
    </location>
</feature>
<dbReference type="Proteomes" id="UP000288943">
    <property type="component" value="Chromosome"/>
</dbReference>
<reference evidence="4 5" key="1">
    <citation type="submission" date="2018-01" db="EMBL/GenBank/DDBJ databases">
        <title>The whole genome sequencing and assembly of Paenibacillus chitinolyticus KCCM 41400 strain.</title>
        <authorList>
            <person name="Kim J.-Y."/>
            <person name="Park M.-K."/>
            <person name="Lee Y.-J."/>
            <person name="Yi H."/>
            <person name="Bahn Y.-S."/>
            <person name="Kim J.F."/>
            <person name="Lee D.-W."/>
        </authorList>
    </citation>
    <scope>NUCLEOTIDE SEQUENCE [LARGE SCALE GENOMIC DNA]</scope>
    <source>
        <strain evidence="4 5">KCCM 41400</strain>
    </source>
</reference>
<reference evidence="3 6" key="2">
    <citation type="submission" date="2022-05" db="EMBL/GenBank/DDBJ databases">
        <title>Genome Sequencing of Bee-Associated Microbes.</title>
        <authorList>
            <person name="Dunlap C."/>
        </authorList>
    </citation>
    <scope>NUCLEOTIDE SEQUENCE [LARGE SCALE GENOMIC DNA]</scope>
    <source>
        <strain evidence="3 6">NRRL B-23120</strain>
    </source>
</reference>
<dbReference type="PANTHER" id="PTHR36109:SF2">
    <property type="entry name" value="MEMBRANE PROTEIN"/>
    <property type="match status" value="1"/>
</dbReference>
<dbReference type="OrthoDB" id="118405at2"/>
<dbReference type="InterPro" id="IPR025889">
    <property type="entry name" value="GSP17M-like_dom"/>
</dbReference>
<dbReference type="PANTHER" id="PTHR36109">
    <property type="entry name" value="MEMBRANE PROTEIN-RELATED"/>
    <property type="match status" value="1"/>
</dbReference>
<dbReference type="Proteomes" id="UP001527202">
    <property type="component" value="Unassembled WGS sequence"/>
</dbReference>
<gene>
    <name evidence="3" type="ORF">M5X16_06705</name>
    <name evidence="4" type="ORF">PC41400_05935</name>
</gene>
<keyword evidence="6" id="KW-1185">Reference proteome</keyword>
<dbReference type="AlphaFoldDB" id="A0A410WSG6"/>